<organism evidence="1 2">
    <name type="scientific">Xylaria curta</name>
    <dbReference type="NCBI Taxonomy" id="42375"/>
    <lineage>
        <taxon>Eukaryota</taxon>
        <taxon>Fungi</taxon>
        <taxon>Dikarya</taxon>
        <taxon>Ascomycota</taxon>
        <taxon>Pezizomycotina</taxon>
        <taxon>Sordariomycetes</taxon>
        <taxon>Xylariomycetidae</taxon>
        <taxon>Xylariales</taxon>
        <taxon>Xylariaceae</taxon>
        <taxon>Xylaria</taxon>
    </lineage>
</organism>
<protein>
    <submittedName>
        <fullName evidence="1">Uncharacterized protein</fullName>
    </submittedName>
</protein>
<sequence>MAYISSSEDEFPDIEIIARRHKKKACKEPDGENEDTPRRSGSLKLAQTGLNKNNGKTPATTRRIRKLDQSQPVDRSLLKPWQGSERDREIGSNASSSRQPSWAQNGREEIKDAQSGNLLDRLPATTKRGECRVVSSGTVFDSPPKERKTTRRLITRGEKKALDSKSTQKVEIRAESSDESESETESYDENDDSLSDQDDGSDFLLGGDSDSDDLSMTPPSRSQSPSGPRRMQRRVLHPPNVTIKKEPTRTNPKMDDPITSPRKQPEKRNVPKVSTTKQLKAAPKGKLEDAFEKLKIFNEESEEEPATRDSKIQTTEPMTPRKNLTASPAKVPRIPMSPWKPEHKEFWDPEVNFAWIDKHSPPKKSTKGAATTRAHGGLLRARCRCSCRGRGWSRGVAARRVPGAVRDGDRCSRFVVHTGVPRVRPMDVSGYGMTRADYEDGYGHSRPGAVYSRLQ</sequence>
<accession>A0ACC1PH23</accession>
<keyword evidence="2" id="KW-1185">Reference proteome</keyword>
<dbReference type="Proteomes" id="UP001143856">
    <property type="component" value="Unassembled WGS sequence"/>
</dbReference>
<dbReference type="EMBL" id="JAPDGR010000305">
    <property type="protein sequence ID" value="KAJ2991832.1"/>
    <property type="molecule type" value="Genomic_DNA"/>
</dbReference>
<evidence type="ECO:0000313" key="1">
    <source>
        <dbReference type="EMBL" id="KAJ2991832.1"/>
    </source>
</evidence>
<reference evidence="1" key="1">
    <citation type="submission" date="2022-10" db="EMBL/GenBank/DDBJ databases">
        <title>Genome Sequence of Xylaria curta.</title>
        <authorList>
            <person name="Buettner E."/>
        </authorList>
    </citation>
    <scope>NUCLEOTIDE SEQUENCE</scope>
    <source>
        <strain evidence="1">Babe10</strain>
    </source>
</reference>
<evidence type="ECO:0000313" key="2">
    <source>
        <dbReference type="Proteomes" id="UP001143856"/>
    </source>
</evidence>
<gene>
    <name evidence="1" type="ORF">NUW58_g2376</name>
</gene>
<comment type="caution">
    <text evidence="1">The sequence shown here is derived from an EMBL/GenBank/DDBJ whole genome shotgun (WGS) entry which is preliminary data.</text>
</comment>
<proteinExistence type="predicted"/>
<name>A0ACC1PH23_9PEZI</name>